<dbReference type="VEuPathDB" id="FungiDB:CCM_01569"/>
<dbReference type="Pfam" id="PF20684">
    <property type="entry name" value="Fung_rhodopsin"/>
    <property type="match status" value="1"/>
</dbReference>
<organism evidence="3 4">
    <name type="scientific">Cordyceps militaris</name>
    <name type="common">Caterpillar fungus</name>
    <name type="synonym">Clavaria militaris</name>
    <dbReference type="NCBI Taxonomy" id="73501"/>
    <lineage>
        <taxon>Eukaryota</taxon>
        <taxon>Fungi</taxon>
        <taxon>Dikarya</taxon>
        <taxon>Ascomycota</taxon>
        <taxon>Pezizomycotina</taxon>
        <taxon>Sordariomycetes</taxon>
        <taxon>Hypocreomycetidae</taxon>
        <taxon>Hypocreales</taxon>
        <taxon>Cordycipitaceae</taxon>
        <taxon>Cordyceps</taxon>
    </lineage>
</organism>
<feature type="transmembrane region" description="Helical" evidence="1">
    <location>
        <begin position="42"/>
        <end position="66"/>
    </location>
</feature>
<sequence length="373" mass="41464">MLQSRSGSLACTIGLLHALAVFAFAARVWIRRRAKRWSVDDYTYTAAFILAIAHAALLLFCIVHGYDRRVEDIPRSELESIRLARYAAQFLYILSFGLGRIACALFVGTVARESPVVWPARTTAGLAGLWTVACVICLALKGNRIEPWTALAAESRFSRWLGIESTGILVELSLFILSTSLVWSLQMATSRRLYLAAILGVRLCLVPILATRIIFLQPFRYRPSSPWFALVPLLLAEAALAASVVTGCATAPRRLRAALVPESDARLSKTVGDCYYPLDGRDEQQRQGWRARVGKPWTRARVPTPDLSWQPYQGFTDVSEDTAYPPRVHISSDRATLSTEGGTAAKEQMLERTELPAPPMKIHRTTEVIIEYT</sequence>
<feature type="transmembrane region" description="Helical" evidence="1">
    <location>
        <begin position="86"/>
        <end position="111"/>
    </location>
</feature>
<proteinExistence type="predicted"/>
<keyword evidence="1" id="KW-0812">Transmembrane</keyword>
<dbReference type="EMBL" id="CP023325">
    <property type="protein sequence ID" value="ATY64606.1"/>
    <property type="molecule type" value="Genomic_DNA"/>
</dbReference>
<dbReference type="OrthoDB" id="5148393at2759"/>
<dbReference type="Proteomes" id="UP000323067">
    <property type="component" value="Chromosome v"/>
</dbReference>
<keyword evidence="1" id="KW-1133">Transmembrane helix</keyword>
<evidence type="ECO:0000259" key="2">
    <source>
        <dbReference type="Pfam" id="PF20684"/>
    </source>
</evidence>
<accession>A0A2H4SNC8</accession>
<evidence type="ECO:0000313" key="4">
    <source>
        <dbReference type="Proteomes" id="UP000323067"/>
    </source>
</evidence>
<dbReference type="InterPro" id="IPR049326">
    <property type="entry name" value="Rhodopsin_dom_fungi"/>
</dbReference>
<evidence type="ECO:0000313" key="3">
    <source>
        <dbReference type="EMBL" id="ATY64606.1"/>
    </source>
</evidence>
<gene>
    <name evidence="3" type="ORF">A9K55_004761</name>
</gene>
<dbReference type="AlphaFoldDB" id="A0A2H4SNC8"/>
<evidence type="ECO:0000256" key="1">
    <source>
        <dbReference type="SAM" id="Phobius"/>
    </source>
</evidence>
<dbReference type="PANTHER" id="PTHR39614:SF2">
    <property type="entry name" value="INTEGRAL MEMBRANE PROTEIN"/>
    <property type="match status" value="1"/>
</dbReference>
<dbReference type="VEuPathDB" id="FungiDB:A9K55_004761"/>
<feature type="transmembrane region" description="Helical" evidence="1">
    <location>
        <begin position="6"/>
        <end position="30"/>
    </location>
</feature>
<name>A0A2H4SNC8_CORMI</name>
<protein>
    <recommendedName>
        <fullName evidence="2">Rhodopsin domain-containing protein</fullName>
    </recommendedName>
</protein>
<reference evidence="3 4" key="1">
    <citation type="journal article" date="2017" name="BMC Genomics">
        <title>Chromosome level assembly and secondary metabolite potential of the parasitic fungus Cordyceps militaris.</title>
        <authorList>
            <person name="Kramer G.J."/>
            <person name="Nodwell J.R."/>
        </authorList>
    </citation>
    <scope>NUCLEOTIDE SEQUENCE [LARGE SCALE GENOMIC DNA]</scope>
    <source>
        <strain evidence="3 4">ATCC 34164</strain>
    </source>
</reference>
<feature type="transmembrane region" description="Helical" evidence="1">
    <location>
        <begin position="193"/>
        <end position="215"/>
    </location>
</feature>
<feature type="transmembrane region" description="Helical" evidence="1">
    <location>
        <begin position="227"/>
        <end position="249"/>
    </location>
</feature>
<dbReference type="PANTHER" id="PTHR39614">
    <property type="entry name" value="INTEGRAL MEMBRANE PROTEIN"/>
    <property type="match status" value="1"/>
</dbReference>
<keyword evidence="1" id="KW-0472">Membrane</keyword>
<feature type="transmembrane region" description="Helical" evidence="1">
    <location>
        <begin position="161"/>
        <end position="181"/>
    </location>
</feature>
<feature type="transmembrane region" description="Helical" evidence="1">
    <location>
        <begin position="123"/>
        <end position="141"/>
    </location>
</feature>
<feature type="domain" description="Rhodopsin" evidence="2">
    <location>
        <begin position="26"/>
        <end position="251"/>
    </location>
</feature>